<dbReference type="GO" id="GO:0004016">
    <property type="term" value="F:adenylate cyclase activity"/>
    <property type="evidence" value="ECO:0007669"/>
    <property type="project" value="UniProtKB-ARBA"/>
</dbReference>
<dbReference type="AlphaFoldDB" id="A0A6B0Y4P9"/>
<dbReference type="SUPFAM" id="SSF55073">
    <property type="entry name" value="Nucleotide cyclase"/>
    <property type="match status" value="2"/>
</dbReference>
<evidence type="ECO:0000259" key="2">
    <source>
        <dbReference type="PROSITE" id="PS50125"/>
    </source>
</evidence>
<evidence type="ECO:0000313" key="3">
    <source>
        <dbReference type="EMBL" id="MXY34690.1"/>
    </source>
</evidence>
<dbReference type="InterPro" id="IPR029787">
    <property type="entry name" value="Nucleotide_cyclase"/>
</dbReference>
<gene>
    <name evidence="3" type="ORF">F4Y60_11505</name>
</gene>
<accession>A0A6B0Y4P9</accession>
<sequence>MAWQHDRARQRIKGRINDAPAIQVQRFHDEYLPSYEDHRVKLEAAREPVTPPLFNLPRGRAVLVGTVQVYVGITNYDEFRMDEGRETEASHERALRFLHLYYSTCDRVVGLGRVQRVDFHGGRMHAVVLSLSGTDVNQEDLAEAFAFVRDFQAVADQANRELANSEFTARFRIGIDVGPCVAINNGTGLEQEPMFLGSAANHAAKLASGDQPGVYLSDRARSIMGLPGPGISEASNAIASGIVERALAQRDETVLAERLSVDRPTSPKELVESWRQDIRSKRVDDPTTPRFTFHHKEPPLSEIKYRDLSPSNSIRMPLVSVFADLSGYTAYVDAAIASGDVADAVRALYVIREEFQSVVEGDFEGRKVRFIGDCIHALLAEGDKTQTDARQSVTQGVSCAGGLHSSFNLCQQELQGIATLGLAIGLELGPTPISRIGIRGERSVRLATSVATALSEKLQKDCDTGEVKLGPSALQKLPAPLHDLFDASGLATGLSYDDVCIALSVDPAAPAAPVHAKAHTPPSRNIPRAHATTE</sequence>
<dbReference type="GO" id="GO:0009190">
    <property type="term" value="P:cyclic nucleotide biosynthetic process"/>
    <property type="evidence" value="ECO:0007669"/>
    <property type="project" value="InterPro"/>
</dbReference>
<organism evidence="3">
    <name type="scientific">Boseongicola sp. SB0664_bin_43</name>
    <dbReference type="NCBI Taxonomy" id="2604844"/>
    <lineage>
        <taxon>Bacteria</taxon>
        <taxon>Pseudomonadati</taxon>
        <taxon>Pseudomonadota</taxon>
        <taxon>Alphaproteobacteria</taxon>
        <taxon>Rhodobacterales</taxon>
        <taxon>Paracoccaceae</taxon>
        <taxon>Boseongicola</taxon>
    </lineage>
</organism>
<dbReference type="PROSITE" id="PS50125">
    <property type="entry name" value="GUANYLATE_CYCLASE_2"/>
    <property type="match status" value="2"/>
</dbReference>
<proteinExistence type="predicted"/>
<feature type="domain" description="Guanylate cyclase" evidence="2">
    <location>
        <begin position="67"/>
        <end position="207"/>
    </location>
</feature>
<feature type="compositionally biased region" description="Low complexity" evidence="1">
    <location>
        <begin position="512"/>
        <end position="522"/>
    </location>
</feature>
<protein>
    <recommendedName>
        <fullName evidence="2">Guanylate cyclase domain-containing protein</fullName>
    </recommendedName>
</protein>
<dbReference type="InterPro" id="IPR001054">
    <property type="entry name" value="A/G_cyclase"/>
</dbReference>
<feature type="region of interest" description="Disordered" evidence="1">
    <location>
        <begin position="512"/>
        <end position="534"/>
    </location>
</feature>
<dbReference type="Gene3D" id="3.30.70.1230">
    <property type="entry name" value="Nucleotide cyclase"/>
    <property type="match status" value="2"/>
</dbReference>
<dbReference type="GO" id="GO:0035556">
    <property type="term" value="P:intracellular signal transduction"/>
    <property type="evidence" value="ECO:0007669"/>
    <property type="project" value="InterPro"/>
</dbReference>
<comment type="caution">
    <text evidence="3">The sequence shown here is derived from an EMBL/GenBank/DDBJ whole genome shotgun (WGS) entry which is preliminary data.</text>
</comment>
<reference evidence="3" key="1">
    <citation type="submission" date="2019-09" db="EMBL/GenBank/DDBJ databases">
        <title>Characterisation of the sponge microbiome using genome-centric metagenomics.</title>
        <authorList>
            <person name="Engelberts J.P."/>
            <person name="Robbins S.J."/>
            <person name="De Goeij J.M."/>
            <person name="Aranda M."/>
            <person name="Bell S.C."/>
            <person name="Webster N.S."/>
        </authorList>
    </citation>
    <scope>NUCLEOTIDE SEQUENCE</scope>
    <source>
        <strain evidence="3">SB0664_bin_43</strain>
    </source>
</reference>
<feature type="domain" description="Guanylate cyclase" evidence="2">
    <location>
        <begin position="319"/>
        <end position="457"/>
    </location>
</feature>
<evidence type="ECO:0000256" key="1">
    <source>
        <dbReference type="SAM" id="MobiDB-lite"/>
    </source>
</evidence>
<name>A0A6B0Y4P9_9RHOB</name>
<dbReference type="EMBL" id="VXRY01000470">
    <property type="protein sequence ID" value="MXY34690.1"/>
    <property type="molecule type" value="Genomic_DNA"/>
</dbReference>